<dbReference type="Proteomes" id="UP000465622">
    <property type="component" value="Chromosome"/>
</dbReference>
<reference evidence="1" key="2">
    <citation type="submission" date="2020-02" db="EMBL/GenBank/DDBJ databases">
        <authorList>
            <person name="Matsumoto Y."/>
            <person name="Kinjo T."/>
            <person name="Motooka D."/>
            <person name="Nabeya D."/>
            <person name="Jung N."/>
            <person name="Uechi K."/>
            <person name="Horii T."/>
            <person name="Iida T."/>
            <person name="Fujita J."/>
            <person name="Nakamura S."/>
        </authorList>
    </citation>
    <scope>NUCLEOTIDE SEQUENCE</scope>
    <source>
        <strain evidence="1">JCM 12375</strain>
    </source>
</reference>
<accession>A0AAI8TX28</accession>
<keyword evidence="3" id="KW-1185">Reference proteome</keyword>
<protein>
    <submittedName>
        <fullName evidence="2">Uncharacterized protein</fullName>
    </submittedName>
</protein>
<dbReference type="EMBL" id="AP022567">
    <property type="protein sequence ID" value="BBX35670.1"/>
    <property type="molecule type" value="Genomic_DNA"/>
</dbReference>
<dbReference type="Proteomes" id="UP001241092">
    <property type="component" value="Chromosome"/>
</dbReference>
<evidence type="ECO:0000313" key="1">
    <source>
        <dbReference type="EMBL" id="BBX35670.1"/>
    </source>
</evidence>
<evidence type="ECO:0000313" key="2">
    <source>
        <dbReference type="EMBL" id="BDY30569.1"/>
    </source>
</evidence>
<proteinExistence type="predicted"/>
<evidence type="ECO:0000313" key="4">
    <source>
        <dbReference type="Proteomes" id="UP001241092"/>
    </source>
</evidence>
<name>A0AAI8TX28_MYCME</name>
<dbReference type="RefSeq" id="WP_036428213.1">
    <property type="nucleotide sequence ID" value="NZ_AP022567.1"/>
</dbReference>
<reference evidence="2" key="3">
    <citation type="submission" date="2023-03" db="EMBL/GenBank/DDBJ databases">
        <title>Draft genome sequence of a Mycolicibacterium mageritense strain H4_3_1 isolated from a hybrid biological-inorganic system reactor.</title>
        <authorList>
            <person name="Feng X."/>
            <person name="Kazama D."/>
            <person name="Sato K."/>
            <person name="Kobayashi H."/>
        </authorList>
    </citation>
    <scope>NUCLEOTIDE SEQUENCE</scope>
    <source>
        <strain evidence="2">H4_3_1</strain>
    </source>
</reference>
<evidence type="ECO:0000313" key="3">
    <source>
        <dbReference type="Proteomes" id="UP000465622"/>
    </source>
</evidence>
<reference evidence="1 3" key="1">
    <citation type="journal article" date="2019" name="Emerg. Microbes Infect.">
        <title>Comprehensive subspecies identification of 175 nontuberculous mycobacteria species based on 7547 genomic profiles.</title>
        <authorList>
            <person name="Matsumoto Y."/>
            <person name="Kinjo T."/>
            <person name="Motooka D."/>
            <person name="Nabeya D."/>
            <person name="Jung N."/>
            <person name="Uechi K."/>
            <person name="Horii T."/>
            <person name="Iida T."/>
            <person name="Fujita J."/>
            <person name="Nakamura S."/>
        </authorList>
    </citation>
    <scope>NUCLEOTIDE SEQUENCE [LARGE SCALE GENOMIC DNA]</scope>
    <source>
        <strain evidence="1 3">JCM 12375</strain>
    </source>
</reference>
<dbReference type="EMBL" id="AP027452">
    <property type="protein sequence ID" value="BDY30569.1"/>
    <property type="molecule type" value="Genomic_DNA"/>
</dbReference>
<dbReference type="AlphaFoldDB" id="A0AAI8TX28"/>
<gene>
    <name evidence="2" type="ORF">hbim_04513</name>
    <name evidence="1" type="ORF">MMAGJ_49520</name>
</gene>
<sequence>MAPAPEPRIEALGDHEYLVHISMDDDIVTVRVRATPQVVADIAGDGADDTAVVLATIAYLTARQRADDLPQELDLDDVIAAYDDYVDKLRDTLRNRPD</sequence>
<organism evidence="2 4">
    <name type="scientific">Mycolicibacterium mageritense</name>
    <name type="common">Mycobacterium mageritense</name>
    <dbReference type="NCBI Taxonomy" id="53462"/>
    <lineage>
        <taxon>Bacteria</taxon>
        <taxon>Bacillati</taxon>
        <taxon>Actinomycetota</taxon>
        <taxon>Actinomycetes</taxon>
        <taxon>Mycobacteriales</taxon>
        <taxon>Mycobacteriaceae</taxon>
        <taxon>Mycolicibacterium</taxon>
    </lineage>
</organism>